<sequence length="325" mass="35766">MLPRTPHQPQCPLSYNQGCLLNWSIISKIIVDVPSVKVKKLLGAARGVAAVRSITSFRRNKVVTFSGRKKGTPKKTLADLRERLATQHNGPGPQPGPAPAPPASGRPEPDATRADRLREELSHLLVMHSPRLDGTPLPERDAPPPQEVEGHQEVIVDVDQPTVSDPLNKSMSYEEARQYFAPAFVTPHPNGAAPRAPVLEQANSTTPIGQPPASSTPATMYEIPQDQMWDAEDQLVNHFRLLEAIAPMQPLTQAVPVQPNELQISSCKYDEFLSSLIQSVDKERPSLRMRIARKHHVTSSGVPDKDVGVSSKIDDDDHIVYSNRM</sequence>
<evidence type="ECO:0000313" key="1">
    <source>
        <dbReference type="EMBL" id="KAJ8669426.1"/>
    </source>
</evidence>
<comment type="caution">
    <text evidence="1">The sequence shown here is derived from an EMBL/GenBank/DDBJ whole genome shotgun (WGS) entry which is preliminary data.</text>
</comment>
<evidence type="ECO:0000313" key="2">
    <source>
        <dbReference type="Proteomes" id="UP001239111"/>
    </source>
</evidence>
<protein>
    <submittedName>
        <fullName evidence="1">Uncharacterized protein</fullName>
    </submittedName>
</protein>
<dbReference type="Proteomes" id="UP001239111">
    <property type="component" value="Chromosome 3"/>
</dbReference>
<gene>
    <name evidence="1" type="ORF">QAD02_000685</name>
</gene>
<keyword evidence="2" id="KW-1185">Reference proteome</keyword>
<dbReference type="EMBL" id="CM056743">
    <property type="protein sequence ID" value="KAJ8669426.1"/>
    <property type="molecule type" value="Genomic_DNA"/>
</dbReference>
<name>A0ACC2NEA4_9HYME</name>
<organism evidence="1 2">
    <name type="scientific">Eretmocerus hayati</name>
    <dbReference type="NCBI Taxonomy" id="131215"/>
    <lineage>
        <taxon>Eukaryota</taxon>
        <taxon>Metazoa</taxon>
        <taxon>Ecdysozoa</taxon>
        <taxon>Arthropoda</taxon>
        <taxon>Hexapoda</taxon>
        <taxon>Insecta</taxon>
        <taxon>Pterygota</taxon>
        <taxon>Neoptera</taxon>
        <taxon>Endopterygota</taxon>
        <taxon>Hymenoptera</taxon>
        <taxon>Apocrita</taxon>
        <taxon>Proctotrupomorpha</taxon>
        <taxon>Chalcidoidea</taxon>
        <taxon>Aphelinidae</taxon>
        <taxon>Aphelininae</taxon>
        <taxon>Eretmocerus</taxon>
    </lineage>
</organism>
<proteinExistence type="predicted"/>
<reference evidence="1" key="1">
    <citation type="submission" date="2023-04" db="EMBL/GenBank/DDBJ databases">
        <title>A chromosome-level genome assembly of the parasitoid wasp Eretmocerus hayati.</title>
        <authorList>
            <person name="Zhong Y."/>
            <person name="Liu S."/>
            <person name="Liu Y."/>
        </authorList>
    </citation>
    <scope>NUCLEOTIDE SEQUENCE</scope>
    <source>
        <strain evidence="1">ZJU_SS_LIU_2023</strain>
    </source>
</reference>
<accession>A0ACC2NEA4</accession>